<reference evidence="3" key="1">
    <citation type="submission" date="2019-12" db="UniProtKB">
        <authorList>
            <consortium name="WormBaseParasite"/>
        </authorList>
    </citation>
    <scope>IDENTIFICATION</scope>
</reference>
<proteinExistence type="predicted"/>
<dbReference type="WBParaSite" id="TMUE_3000013509.1">
    <property type="protein sequence ID" value="TMUE_3000013509.1"/>
    <property type="gene ID" value="WBGene00301961"/>
</dbReference>
<protein>
    <submittedName>
        <fullName evidence="3">Uncharacterized protein</fullName>
    </submittedName>
</protein>
<dbReference type="AlphaFoldDB" id="A0A5S6R2G9"/>
<accession>A0A5S6R2G9</accession>
<organism evidence="2 3">
    <name type="scientific">Trichuris muris</name>
    <name type="common">Mouse whipworm</name>
    <dbReference type="NCBI Taxonomy" id="70415"/>
    <lineage>
        <taxon>Eukaryota</taxon>
        <taxon>Metazoa</taxon>
        <taxon>Ecdysozoa</taxon>
        <taxon>Nematoda</taxon>
        <taxon>Enoplea</taxon>
        <taxon>Dorylaimia</taxon>
        <taxon>Trichinellida</taxon>
        <taxon>Trichuridae</taxon>
        <taxon>Trichuris</taxon>
    </lineage>
</organism>
<name>A0A5S6R2G9_TRIMR</name>
<evidence type="ECO:0000256" key="1">
    <source>
        <dbReference type="SAM" id="MobiDB-lite"/>
    </source>
</evidence>
<feature type="region of interest" description="Disordered" evidence="1">
    <location>
        <begin position="41"/>
        <end position="65"/>
    </location>
</feature>
<sequence length="98" mass="10400">MQSGTTFSKENYLADWLCVPEVAMNSRVHVRACPHAQIMRGKKANKAGGPNGAVQAPRPPCSDTRLSDTAAAVVDLAGRLVNAVVVAKAMSKKRHNSS</sequence>
<evidence type="ECO:0000313" key="2">
    <source>
        <dbReference type="Proteomes" id="UP000046395"/>
    </source>
</evidence>
<keyword evidence="2" id="KW-1185">Reference proteome</keyword>
<dbReference type="Proteomes" id="UP000046395">
    <property type="component" value="Unassembled WGS sequence"/>
</dbReference>
<evidence type="ECO:0000313" key="3">
    <source>
        <dbReference type="WBParaSite" id="TMUE_3000013509.1"/>
    </source>
</evidence>